<dbReference type="AlphaFoldDB" id="A0A919BV16"/>
<dbReference type="InterPro" id="IPR041229">
    <property type="entry name" value="HEPN_Apea"/>
</dbReference>
<evidence type="ECO:0000313" key="4">
    <source>
        <dbReference type="Proteomes" id="UP000632849"/>
    </source>
</evidence>
<name>A0A919BV16_STRFL</name>
<evidence type="ECO:0008006" key="5">
    <source>
        <dbReference type="Google" id="ProtNLM"/>
    </source>
</evidence>
<reference evidence="3" key="2">
    <citation type="submission" date="2020-09" db="EMBL/GenBank/DDBJ databases">
        <authorList>
            <person name="Sun Q."/>
            <person name="Ohkuma M."/>
        </authorList>
    </citation>
    <scope>NUCLEOTIDE SEQUENCE</scope>
    <source>
        <strain evidence="3">JCM 4122</strain>
    </source>
</reference>
<reference evidence="3" key="1">
    <citation type="journal article" date="2014" name="Int. J. Syst. Evol. Microbiol.">
        <title>Complete genome sequence of Corynebacterium casei LMG S-19264T (=DSM 44701T), isolated from a smear-ripened cheese.</title>
        <authorList>
            <consortium name="US DOE Joint Genome Institute (JGI-PGF)"/>
            <person name="Walter F."/>
            <person name="Albersmeier A."/>
            <person name="Kalinowski J."/>
            <person name="Ruckert C."/>
        </authorList>
    </citation>
    <scope>NUCLEOTIDE SEQUENCE</scope>
    <source>
        <strain evidence="3">JCM 4122</strain>
    </source>
</reference>
<accession>A0A919BV16</accession>
<protein>
    <recommendedName>
        <fullName evidence="5">ApeA N-terminal domain-containing protein</fullName>
    </recommendedName>
</protein>
<comment type="caution">
    <text evidence="3">The sequence shown here is derived from an EMBL/GenBank/DDBJ whole genome shotgun (WGS) entry which is preliminary data.</text>
</comment>
<keyword evidence="4" id="KW-1185">Reference proteome</keyword>
<proteinExistence type="predicted"/>
<evidence type="ECO:0000313" key="3">
    <source>
        <dbReference type="EMBL" id="GHG22329.1"/>
    </source>
</evidence>
<dbReference type="Pfam" id="PF18739">
    <property type="entry name" value="HEPN_Apea"/>
    <property type="match status" value="1"/>
</dbReference>
<feature type="domain" description="ApeA N-terminal" evidence="2">
    <location>
        <begin position="2"/>
        <end position="170"/>
    </location>
</feature>
<dbReference type="Proteomes" id="UP000632849">
    <property type="component" value="Unassembled WGS sequence"/>
</dbReference>
<dbReference type="EMBL" id="BNBE01000003">
    <property type="protein sequence ID" value="GHG22329.1"/>
    <property type="molecule type" value="Genomic_DNA"/>
</dbReference>
<evidence type="ECO:0000259" key="1">
    <source>
        <dbReference type="Pfam" id="PF18739"/>
    </source>
</evidence>
<dbReference type="InterPro" id="IPR041223">
    <property type="entry name" value="ApeA_NTD"/>
</dbReference>
<organism evidence="3 4">
    <name type="scientific">Streptomyces filamentosus</name>
    <name type="common">Streptomyces roseosporus</name>
    <dbReference type="NCBI Taxonomy" id="67294"/>
    <lineage>
        <taxon>Bacteria</taxon>
        <taxon>Bacillati</taxon>
        <taxon>Actinomycetota</taxon>
        <taxon>Actinomycetes</taxon>
        <taxon>Kitasatosporales</taxon>
        <taxon>Streptomycetaceae</taxon>
        <taxon>Streptomyces</taxon>
    </lineage>
</organism>
<feature type="domain" description="Apea-like HEPN" evidence="1">
    <location>
        <begin position="254"/>
        <end position="384"/>
    </location>
</feature>
<evidence type="ECO:0000259" key="2">
    <source>
        <dbReference type="Pfam" id="PF18862"/>
    </source>
</evidence>
<dbReference type="Pfam" id="PF18862">
    <property type="entry name" value="ApeA_NTD1"/>
    <property type="match status" value="1"/>
</dbReference>
<sequence>MVHGRLHEEDRRDVSLLGVAGLTVSSDLDVEQEDYRVELALLGWHVDGNAFSEAKVDFDYLNAWLHPPPLWENAPNRISVHTDDIELTSAPIESDRVRLVAGCSGNRRWSRTTGDVVRVERRSVFAIDCADPSRWEDIVDSRIRPFHDLLMLSLDRPVRITGLRLRPVGTGQGTPQLCDAYLSVLQRPSASLHAIVGVNAPTLLRANDSPVDLAALLPRWYCLWRNFWEPVRLLLAPEYAPFMYTAHKFTSTYRSAEALAKALFDSKQIPRPDHNARVQAVINSAASAGIDTEVIEWAKAVLQSRNDKPQKQLIEELVKSTGEVGATIVQAAPEFVARVARTRGRESHGGSTSETPDVVQLHWYGEVLRWIIRTRILSELGIDDIESRVLKREPFRYAVDQVRE</sequence>
<gene>
    <name evidence="3" type="ORF">GCM10017667_67680</name>
</gene>